<evidence type="ECO:0000256" key="1">
    <source>
        <dbReference type="ARBA" id="ARBA00022741"/>
    </source>
</evidence>
<dbReference type="Gene3D" id="2.60.34.10">
    <property type="entry name" value="Substrate Binding Domain Of DNAk, Chain A, domain 1"/>
    <property type="match status" value="1"/>
</dbReference>
<dbReference type="PANTHER" id="PTHR19375">
    <property type="entry name" value="HEAT SHOCK PROTEIN 70KDA"/>
    <property type="match status" value="1"/>
</dbReference>
<evidence type="ECO:0008006" key="6">
    <source>
        <dbReference type="Google" id="ProtNLM"/>
    </source>
</evidence>
<dbReference type="Proteomes" id="UP000070263">
    <property type="component" value="Unassembled WGS sequence"/>
</dbReference>
<dbReference type="Pfam" id="PF00012">
    <property type="entry name" value="HSP70"/>
    <property type="match status" value="2"/>
</dbReference>
<name>A0A133VMH3_9EURY</name>
<dbReference type="InterPro" id="IPR043129">
    <property type="entry name" value="ATPase_NBD"/>
</dbReference>
<dbReference type="EMBL" id="LHYE01000004">
    <property type="protein sequence ID" value="KXB07620.1"/>
    <property type="molecule type" value="Genomic_DNA"/>
</dbReference>
<evidence type="ECO:0000256" key="3">
    <source>
        <dbReference type="SAM" id="MobiDB-lite"/>
    </source>
</evidence>
<dbReference type="GO" id="GO:0005524">
    <property type="term" value="F:ATP binding"/>
    <property type="evidence" value="ECO:0007669"/>
    <property type="project" value="UniProtKB-KW"/>
</dbReference>
<accession>A0A133VMH3</accession>
<dbReference type="Gene3D" id="3.90.640.10">
    <property type="entry name" value="Actin, Chain A, domain 4"/>
    <property type="match status" value="1"/>
</dbReference>
<dbReference type="Gene3D" id="3.30.420.40">
    <property type="match status" value="2"/>
</dbReference>
<dbReference type="GO" id="GO:0140662">
    <property type="term" value="F:ATP-dependent protein folding chaperone"/>
    <property type="evidence" value="ECO:0007669"/>
    <property type="project" value="InterPro"/>
</dbReference>
<dbReference type="InterPro" id="IPR029047">
    <property type="entry name" value="HSP70_peptide-bd_sf"/>
</dbReference>
<keyword evidence="5" id="KW-1185">Reference proteome</keyword>
<evidence type="ECO:0000313" key="4">
    <source>
        <dbReference type="EMBL" id="KXB07620.1"/>
    </source>
</evidence>
<dbReference type="SUPFAM" id="SSF100920">
    <property type="entry name" value="Heat shock protein 70kD (HSP70), peptide-binding domain"/>
    <property type="match status" value="1"/>
</dbReference>
<evidence type="ECO:0000256" key="2">
    <source>
        <dbReference type="ARBA" id="ARBA00022840"/>
    </source>
</evidence>
<dbReference type="PRINTS" id="PR00301">
    <property type="entry name" value="HEATSHOCK70"/>
</dbReference>
<keyword evidence="2" id="KW-0067">ATP-binding</keyword>
<protein>
    <recommendedName>
        <fullName evidence="6">Molecular chaperone DnaK</fullName>
    </recommendedName>
</protein>
<feature type="region of interest" description="Disordered" evidence="3">
    <location>
        <begin position="476"/>
        <end position="498"/>
    </location>
</feature>
<reference evidence="4 5" key="1">
    <citation type="journal article" date="2016" name="Sci. Rep.">
        <title>Metabolic traits of an uncultured archaeal lineage -MSBL1- from brine pools of the Red Sea.</title>
        <authorList>
            <person name="Mwirichia R."/>
            <person name="Alam I."/>
            <person name="Rashid M."/>
            <person name="Vinu M."/>
            <person name="Ba-Alawi W."/>
            <person name="Anthony Kamau A."/>
            <person name="Kamanda Ngugi D."/>
            <person name="Goker M."/>
            <person name="Klenk H.P."/>
            <person name="Bajic V."/>
            <person name="Stingl U."/>
        </authorList>
    </citation>
    <scope>NUCLEOTIDE SEQUENCE [LARGE SCALE GENOMIC DNA]</scope>
    <source>
        <strain evidence="4">SCGC-AAA382A20</strain>
    </source>
</reference>
<evidence type="ECO:0000313" key="5">
    <source>
        <dbReference type="Proteomes" id="UP000070263"/>
    </source>
</evidence>
<gene>
    <name evidence="4" type="ORF">AKJ51_00695</name>
</gene>
<dbReference type="InterPro" id="IPR013126">
    <property type="entry name" value="Hsp_70_fam"/>
</dbReference>
<feature type="compositionally biased region" description="Basic and acidic residues" evidence="3">
    <location>
        <begin position="476"/>
        <end position="492"/>
    </location>
</feature>
<sequence length="498" mass="54902">MIISGIDAGFSSIKVGVPDSVGKPQLLHNKWGNPKTDSAVFFTEEGDRLTGEQARNAYQADQDHGAIGWKNYIGTEETLCIDHQGNEYTARDLLVVHLQAVKEAVEQKTGEPVQEITLCHPADYTDRQRWDILQAPKEVGLEVLKLVPEPTAAALGNELHKRGSCTALTYDLGGWTFDVSIITPKGNLFKVVATDGKSDLGGRDIDAKLIEKALDRFENEHGFRPNRDEYPVFFQDLTARIEQLKITLSVREKATLTISCRGELLQMELTRSELESLIEPEVEETINITQQVVKDAGLTFDDIDIVLPVGGGSAIPAVKEELNRISNGKVSSQVEPLYAAAYGAVIASRIEKERKHEPYMVGNKSLPSTGMSLEDVVGNPIGVLVLDDNEELVTDEILSKNISVPSEQTELYKPAVPNQTEVLIYVVQASEGTPKDDATILGEFELDEIPPSPDRKGRIEITFEFDVNGMLRATARDKESGKSAELEIQYREEENDAA</sequence>
<organism evidence="4 5">
    <name type="scientific">candidate division MSBL1 archaeon SCGC-AAA382A20</name>
    <dbReference type="NCBI Taxonomy" id="1698280"/>
    <lineage>
        <taxon>Archaea</taxon>
        <taxon>Methanobacteriati</taxon>
        <taxon>Methanobacteriota</taxon>
        <taxon>candidate division MSBL1</taxon>
    </lineage>
</organism>
<keyword evidence="1" id="KW-0547">Nucleotide-binding</keyword>
<dbReference type="SUPFAM" id="SSF53067">
    <property type="entry name" value="Actin-like ATPase domain"/>
    <property type="match status" value="2"/>
</dbReference>
<comment type="caution">
    <text evidence="4">The sequence shown here is derived from an EMBL/GenBank/DDBJ whole genome shotgun (WGS) entry which is preliminary data.</text>
</comment>
<dbReference type="AlphaFoldDB" id="A0A133VMH3"/>
<proteinExistence type="predicted"/>